<dbReference type="eggNOG" id="COG0631">
    <property type="taxonomic scope" value="Bacteria"/>
</dbReference>
<dbReference type="InterPro" id="IPR001932">
    <property type="entry name" value="PPM-type_phosphatase-like_dom"/>
</dbReference>
<feature type="domain" description="PPM-type phosphatase" evidence="1">
    <location>
        <begin position="2"/>
        <end position="244"/>
    </location>
</feature>
<organism evidence="2 3">
    <name type="scientific">Pseudobacteroides cellulosolvens ATCC 35603 = DSM 2933</name>
    <dbReference type="NCBI Taxonomy" id="398512"/>
    <lineage>
        <taxon>Bacteria</taxon>
        <taxon>Bacillati</taxon>
        <taxon>Bacillota</taxon>
        <taxon>Clostridia</taxon>
        <taxon>Eubacteriales</taxon>
        <taxon>Oscillospiraceae</taxon>
        <taxon>Pseudobacteroides</taxon>
    </lineage>
</organism>
<dbReference type="SMART" id="SM00331">
    <property type="entry name" value="PP2C_SIG"/>
    <property type="match status" value="1"/>
</dbReference>
<dbReference type="CDD" id="cd00143">
    <property type="entry name" value="PP2Cc"/>
    <property type="match status" value="1"/>
</dbReference>
<gene>
    <name evidence="2" type="ORF">Bccel_3404</name>
</gene>
<sequence>MKFGVRCDKGKVREINEDSYNILAGLPGIPVTFIIADGMGGHNSGEIASKAAVESISKNISENPDIFKEGEDIEKAIKSVIEKANIDVYKKSLENETDSGMGTTLIAAVVVNRRLYIGHVGDSRVYLIRDNKIEKLTIDHSYIEELVRNGTLTKEEAEKHPNKNLITRALGCGEVLEVDTYTYDIMENDIVLMCTDGLTNMLNEEKILEIVKNYDDLDLACEKLVGESNEMGGEDNITVIIFKE</sequence>
<dbReference type="Gene3D" id="3.60.40.10">
    <property type="entry name" value="PPM-type phosphatase domain"/>
    <property type="match status" value="1"/>
</dbReference>
<dbReference type="NCBIfam" id="NF033484">
    <property type="entry name" value="Stp1_PP2C_phos"/>
    <property type="match status" value="1"/>
</dbReference>
<proteinExistence type="predicted"/>
<comment type="caution">
    <text evidence="2">The sequence shown here is derived from an EMBL/GenBank/DDBJ whole genome shotgun (WGS) entry which is preliminary data.</text>
</comment>
<accession>A0A0L6JQR7</accession>
<dbReference type="AlphaFoldDB" id="A0A0L6JQR7"/>
<reference evidence="3" key="1">
    <citation type="submission" date="2015-07" db="EMBL/GenBank/DDBJ databases">
        <title>Near-Complete Genome Sequence of the Cellulolytic Bacterium Bacteroides (Pseudobacteroides) cellulosolvens ATCC 35603.</title>
        <authorList>
            <person name="Dassa B."/>
            <person name="Utturkar S.M."/>
            <person name="Klingeman D.M."/>
            <person name="Hurt R.A."/>
            <person name="Keller M."/>
            <person name="Xu J."/>
            <person name="Reddy Y.H.K."/>
            <person name="Borovok I."/>
            <person name="Grinberg I.R."/>
            <person name="Lamed R."/>
            <person name="Zhivin O."/>
            <person name="Bayer E.A."/>
            <person name="Brown S.D."/>
        </authorList>
    </citation>
    <scope>NUCLEOTIDE SEQUENCE [LARGE SCALE GENOMIC DNA]</scope>
    <source>
        <strain evidence="3">DSM 2933</strain>
    </source>
</reference>
<dbReference type="Proteomes" id="UP000036923">
    <property type="component" value="Unassembled WGS sequence"/>
</dbReference>
<dbReference type="OrthoDB" id="9801841at2"/>
<dbReference type="PATRIC" id="fig|398512.5.peg.3563"/>
<dbReference type="PANTHER" id="PTHR47992">
    <property type="entry name" value="PROTEIN PHOSPHATASE"/>
    <property type="match status" value="1"/>
</dbReference>
<dbReference type="InterPro" id="IPR015655">
    <property type="entry name" value="PP2C"/>
</dbReference>
<dbReference type="SMART" id="SM00332">
    <property type="entry name" value="PP2Cc"/>
    <property type="match status" value="1"/>
</dbReference>
<dbReference type="InterPro" id="IPR036457">
    <property type="entry name" value="PPM-type-like_dom_sf"/>
</dbReference>
<keyword evidence="3" id="KW-1185">Reference proteome</keyword>
<dbReference type="SUPFAM" id="SSF81606">
    <property type="entry name" value="PP2C-like"/>
    <property type="match status" value="1"/>
</dbReference>
<dbReference type="EMBL" id="LGTC01000001">
    <property type="protein sequence ID" value="KNY28133.1"/>
    <property type="molecule type" value="Genomic_DNA"/>
</dbReference>
<dbReference type="Pfam" id="PF00481">
    <property type="entry name" value="PP2C"/>
    <property type="match status" value="1"/>
</dbReference>
<evidence type="ECO:0000259" key="1">
    <source>
        <dbReference type="PROSITE" id="PS51746"/>
    </source>
</evidence>
<dbReference type="PROSITE" id="PS51746">
    <property type="entry name" value="PPM_2"/>
    <property type="match status" value="1"/>
</dbReference>
<name>A0A0L6JQR7_9FIRM</name>
<evidence type="ECO:0000313" key="3">
    <source>
        <dbReference type="Proteomes" id="UP000036923"/>
    </source>
</evidence>
<evidence type="ECO:0000313" key="2">
    <source>
        <dbReference type="EMBL" id="KNY28133.1"/>
    </source>
</evidence>
<dbReference type="RefSeq" id="WP_036939174.1">
    <property type="nucleotide sequence ID" value="NZ_JQKC01000008.1"/>
</dbReference>
<dbReference type="GO" id="GO:0004722">
    <property type="term" value="F:protein serine/threonine phosphatase activity"/>
    <property type="evidence" value="ECO:0007669"/>
    <property type="project" value="InterPro"/>
</dbReference>
<dbReference type="STRING" id="398512.Bccel_3404"/>
<protein>
    <submittedName>
        <fullName evidence="2">Protein serine/threonine phosphatase</fullName>
    </submittedName>
</protein>